<feature type="transmembrane region" description="Helical" evidence="7">
    <location>
        <begin position="199"/>
        <end position="226"/>
    </location>
</feature>
<dbReference type="GO" id="GO:0015293">
    <property type="term" value="F:symporter activity"/>
    <property type="evidence" value="ECO:0007669"/>
    <property type="project" value="UniProtKB-KW"/>
</dbReference>
<feature type="transmembrane region" description="Helical" evidence="7">
    <location>
        <begin position="90"/>
        <end position="116"/>
    </location>
</feature>
<dbReference type="SUPFAM" id="SSF118215">
    <property type="entry name" value="Proton glutamate symport protein"/>
    <property type="match status" value="1"/>
</dbReference>
<feature type="transmembrane region" description="Helical" evidence="7">
    <location>
        <begin position="302"/>
        <end position="321"/>
    </location>
</feature>
<dbReference type="InterPro" id="IPR036458">
    <property type="entry name" value="Na:dicarbo_symporter_sf"/>
</dbReference>
<evidence type="ECO:0000313" key="8">
    <source>
        <dbReference type="EMBL" id="MBB5744536.1"/>
    </source>
</evidence>
<accession>A0A7W9FCL8</accession>
<evidence type="ECO:0000256" key="3">
    <source>
        <dbReference type="ARBA" id="ARBA00022475"/>
    </source>
</evidence>
<dbReference type="Gene3D" id="1.10.3860.10">
    <property type="entry name" value="Sodium:dicarboxylate symporter"/>
    <property type="match status" value="1"/>
</dbReference>
<comment type="caution">
    <text evidence="8">The sequence shown here is derived from an EMBL/GenBank/DDBJ whole genome shotgun (WGS) entry which is preliminary data.</text>
</comment>
<feature type="transmembrane region" description="Helical" evidence="7">
    <location>
        <begin position="167"/>
        <end position="187"/>
    </location>
</feature>
<keyword evidence="3" id="KW-1003">Cell membrane</keyword>
<protein>
    <submittedName>
        <fullName evidence="8">Na+/H+-dicarboxylate symporter</fullName>
    </submittedName>
</protein>
<dbReference type="PRINTS" id="PR00173">
    <property type="entry name" value="EDTRNSPORT"/>
</dbReference>
<dbReference type="Proteomes" id="UP000545037">
    <property type="component" value="Unassembled WGS sequence"/>
</dbReference>
<keyword evidence="4 7" id="KW-0812">Transmembrane</keyword>
<gene>
    <name evidence="8" type="ORF">GGR13_000108</name>
</gene>
<keyword evidence="6 7" id="KW-0472">Membrane</keyword>
<comment type="subcellular location">
    <subcellularLocation>
        <location evidence="1">Cell membrane</location>
        <topology evidence="1">Multi-pass membrane protein</topology>
    </subcellularLocation>
</comment>
<dbReference type="PANTHER" id="PTHR42865">
    <property type="entry name" value="PROTON/GLUTAMATE-ASPARTATE SYMPORTER"/>
    <property type="match status" value="1"/>
</dbReference>
<evidence type="ECO:0000313" key="9">
    <source>
        <dbReference type="Proteomes" id="UP000545037"/>
    </source>
</evidence>
<keyword evidence="2" id="KW-0813">Transport</keyword>
<proteinExistence type="predicted"/>
<dbReference type="GO" id="GO:0005886">
    <property type="term" value="C:plasma membrane"/>
    <property type="evidence" value="ECO:0007669"/>
    <property type="project" value="UniProtKB-SubCell"/>
</dbReference>
<feature type="transmembrane region" description="Helical" evidence="7">
    <location>
        <begin position="333"/>
        <end position="366"/>
    </location>
</feature>
<evidence type="ECO:0000256" key="7">
    <source>
        <dbReference type="SAM" id="Phobius"/>
    </source>
</evidence>
<organism evidence="8 9">
    <name type="scientific">Brevundimonas variabilis</name>
    <dbReference type="NCBI Taxonomy" id="74312"/>
    <lineage>
        <taxon>Bacteria</taxon>
        <taxon>Pseudomonadati</taxon>
        <taxon>Pseudomonadota</taxon>
        <taxon>Alphaproteobacteria</taxon>
        <taxon>Caulobacterales</taxon>
        <taxon>Caulobacteraceae</taxon>
        <taxon>Brevundimonas</taxon>
    </lineage>
</organism>
<keyword evidence="5 7" id="KW-1133">Transmembrane helix</keyword>
<evidence type="ECO:0000256" key="5">
    <source>
        <dbReference type="ARBA" id="ARBA00022989"/>
    </source>
</evidence>
<sequence length="434" mass="43626">MSTRSRTAAVMSSLSIRVLLALMAGLAAGAAAQAYGIPGGTATVAGIDALGQLWLNALRMTIIPLVFALLVTGIASIADATATGRLAIRALVVFALLLVAATAYAFAASLGLHALWPIDLAEAQALIAGSPASSAAAVADGAKSAGFGAFIAGLAPSNPIKAAADDAILGIVVFAIAFGFATTKLPGRLRQPVAIFFEAVAQAMIVIVQWVLWAAPVGVFALALGVGLRAGLGAAGVLLHYIALVVLACVGLILLIYVVAIAFGRIDLRRFARAVAPAQVVAFSTQSSLASLPIMVERAVGRLGVSTATAGLVLPLAVAVFRITSPVANLAVVVYCAMLFGVEITLPTMIAGGLTAIAISIGSVGLPGQISFFASIAPICLAMGVPIQVLPLLLAVEVVPDIFRTVGNVTADLAAARIVEGRDATADPDAAAGI</sequence>
<evidence type="ECO:0000256" key="1">
    <source>
        <dbReference type="ARBA" id="ARBA00004651"/>
    </source>
</evidence>
<keyword evidence="9" id="KW-1185">Reference proteome</keyword>
<name>A0A7W9FCL8_9CAUL</name>
<evidence type="ECO:0000256" key="6">
    <source>
        <dbReference type="ARBA" id="ARBA00023136"/>
    </source>
</evidence>
<dbReference type="EMBL" id="JACHOR010000001">
    <property type="protein sequence ID" value="MBB5744536.1"/>
    <property type="molecule type" value="Genomic_DNA"/>
</dbReference>
<dbReference type="Pfam" id="PF00375">
    <property type="entry name" value="SDF"/>
    <property type="match status" value="1"/>
</dbReference>
<dbReference type="RefSeq" id="WP_183211519.1">
    <property type="nucleotide sequence ID" value="NZ_JACHOR010000001.1"/>
</dbReference>
<feature type="transmembrane region" description="Helical" evidence="7">
    <location>
        <begin position="58"/>
        <end position="78"/>
    </location>
</feature>
<dbReference type="AlphaFoldDB" id="A0A7W9FCL8"/>
<feature type="transmembrane region" description="Helical" evidence="7">
    <location>
        <begin position="238"/>
        <end position="263"/>
    </location>
</feature>
<reference evidence="8 9" key="1">
    <citation type="submission" date="2020-08" db="EMBL/GenBank/DDBJ databases">
        <title>Genomic Encyclopedia of Type Strains, Phase IV (KMG-IV): sequencing the most valuable type-strain genomes for metagenomic binning, comparative biology and taxonomic classification.</title>
        <authorList>
            <person name="Goeker M."/>
        </authorList>
    </citation>
    <scope>NUCLEOTIDE SEQUENCE [LARGE SCALE GENOMIC DNA]</scope>
    <source>
        <strain evidence="8 9">DSM 4737</strain>
    </source>
</reference>
<evidence type="ECO:0000256" key="2">
    <source>
        <dbReference type="ARBA" id="ARBA00022448"/>
    </source>
</evidence>
<dbReference type="PANTHER" id="PTHR42865:SF7">
    <property type="entry name" value="PROTON_GLUTAMATE-ASPARTATE SYMPORTER"/>
    <property type="match status" value="1"/>
</dbReference>
<dbReference type="InterPro" id="IPR001991">
    <property type="entry name" value="Na-dicarboxylate_symporter"/>
</dbReference>
<feature type="transmembrane region" description="Helical" evidence="7">
    <location>
        <begin position="372"/>
        <end position="396"/>
    </location>
</feature>
<evidence type="ECO:0000256" key="4">
    <source>
        <dbReference type="ARBA" id="ARBA00022692"/>
    </source>
</evidence>